<gene>
    <name evidence="4" type="ORF">C7B45_15050</name>
</gene>
<dbReference type="InterPro" id="IPR050129">
    <property type="entry name" value="Zn_alcohol_dh"/>
</dbReference>
<dbReference type="InterPro" id="IPR013149">
    <property type="entry name" value="ADH-like_C"/>
</dbReference>
<name>A0A2T2WDT3_9FIRM</name>
<dbReference type="AlphaFoldDB" id="A0A2T2WDT3"/>
<proteinExistence type="predicted"/>
<accession>A0A2T2WDT3</accession>
<evidence type="ECO:0000259" key="3">
    <source>
        <dbReference type="Pfam" id="PF08240"/>
    </source>
</evidence>
<dbReference type="SUPFAM" id="SSF50129">
    <property type="entry name" value="GroES-like"/>
    <property type="match status" value="1"/>
</dbReference>
<dbReference type="InterPro" id="IPR013154">
    <property type="entry name" value="ADH-like_N"/>
</dbReference>
<comment type="caution">
    <text evidence="4">The sequence shown here is derived from an EMBL/GenBank/DDBJ whole genome shotgun (WGS) entry which is preliminary data.</text>
</comment>
<dbReference type="SUPFAM" id="SSF51735">
    <property type="entry name" value="NAD(P)-binding Rossmann-fold domains"/>
    <property type="match status" value="1"/>
</dbReference>
<dbReference type="Pfam" id="PF00107">
    <property type="entry name" value="ADH_zinc_N"/>
    <property type="match status" value="1"/>
</dbReference>
<keyword evidence="1" id="KW-0560">Oxidoreductase</keyword>
<organism evidence="4 5">
    <name type="scientific">Sulfobacillus acidophilus</name>
    <dbReference type="NCBI Taxonomy" id="53633"/>
    <lineage>
        <taxon>Bacteria</taxon>
        <taxon>Bacillati</taxon>
        <taxon>Bacillota</taxon>
        <taxon>Clostridia</taxon>
        <taxon>Eubacteriales</taxon>
        <taxon>Clostridiales Family XVII. Incertae Sedis</taxon>
        <taxon>Sulfobacillus</taxon>
    </lineage>
</organism>
<feature type="domain" description="Alcohol dehydrogenase-like C-terminal" evidence="2">
    <location>
        <begin position="233"/>
        <end position="303"/>
    </location>
</feature>
<dbReference type="InterPro" id="IPR036291">
    <property type="entry name" value="NAD(P)-bd_dom_sf"/>
</dbReference>
<dbReference type="PANTHER" id="PTHR43401:SF2">
    <property type="entry name" value="L-THREONINE 3-DEHYDROGENASE"/>
    <property type="match status" value="1"/>
</dbReference>
<dbReference type="Pfam" id="PF08240">
    <property type="entry name" value="ADH_N"/>
    <property type="match status" value="1"/>
</dbReference>
<feature type="domain" description="Alcohol dehydrogenase-like N-terminal" evidence="3">
    <location>
        <begin position="42"/>
        <end position="149"/>
    </location>
</feature>
<dbReference type="EMBL" id="PXYV01000064">
    <property type="protein sequence ID" value="PSR20402.1"/>
    <property type="molecule type" value="Genomic_DNA"/>
</dbReference>
<protein>
    <recommendedName>
        <fullName evidence="6">Enoyl reductase (ER) domain-containing protein</fullName>
    </recommendedName>
</protein>
<reference evidence="4 5" key="1">
    <citation type="journal article" date="2014" name="BMC Genomics">
        <title>Comparison of environmental and isolate Sulfobacillus genomes reveals diverse carbon, sulfur, nitrogen, and hydrogen metabolisms.</title>
        <authorList>
            <person name="Justice N.B."/>
            <person name="Norman A."/>
            <person name="Brown C.T."/>
            <person name="Singh A."/>
            <person name="Thomas B.C."/>
            <person name="Banfield J.F."/>
        </authorList>
    </citation>
    <scope>NUCLEOTIDE SEQUENCE [LARGE SCALE GENOMIC DNA]</scope>
    <source>
        <strain evidence="4">AMDSBA3</strain>
    </source>
</reference>
<dbReference type="Gene3D" id="3.40.50.720">
    <property type="entry name" value="NAD(P)-binding Rossmann-like Domain"/>
    <property type="match status" value="1"/>
</dbReference>
<sequence>MAQRAQRPNRYKIKEACSVKAVVIKGAGDIAVVDGDQQALQEGQVRVAVQRVGLCGTDFSLAQGQLGLNTFPVTPGHEVVGVVRESRSPHWAEGDPVALDPLLNCGSCEACRSGHPQWCNQVGVIGVVQEGGLQEELVLGAQHWVRIPDAVSLRDAVLLEPTHVVSTVLSTVNWESIGDLLILGTGALGLLLIRVLTYLAPHTTVWAYDPVPERLDRAVQASARRWSPQGAPAVDVVIDGVGAAASADMAAQAIRPGGHIVVYGVPKPDTAVTTAALLFRKNVQVTYSRLYSHDFSQAVAWIESGWVQASAVVSDELTLDQVPPFLREKRWLLPQRWGKAVVVVREEG</sequence>
<dbReference type="Gene3D" id="3.90.180.10">
    <property type="entry name" value="Medium-chain alcohol dehydrogenases, catalytic domain"/>
    <property type="match status" value="1"/>
</dbReference>
<evidence type="ECO:0000259" key="2">
    <source>
        <dbReference type="Pfam" id="PF00107"/>
    </source>
</evidence>
<evidence type="ECO:0000313" key="5">
    <source>
        <dbReference type="Proteomes" id="UP000241848"/>
    </source>
</evidence>
<dbReference type="Proteomes" id="UP000241848">
    <property type="component" value="Unassembled WGS sequence"/>
</dbReference>
<dbReference type="InterPro" id="IPR011032">
    <property type="entry name" value="GroES-like_sf"/>
</dbReference>
<evidence type="ECO:0008006" key="6">
    <source>
        <dbReference type="Google" id="ProtNLM"/>
    </source>
</evidence>
<dbReference type="PANTHER" id="PTHR43401">
    <property type="entry name" value="L-THREONINE 3-DEHYDROGENASE"/>
    <property type="match status" value="1"/>
</dbReference>
<evidence type="ECO:0000256" key="1">
    <source>
        <dbReference type="ARBA" id="ARBA00023002"/>
    </source>
</evidence>
<evidence type="ECO:0000313" key="4">
    <source>
        <dbReference type="EMBL" id="PSR20402.1"/>
    </source>
</evidence>
<dbReference type="GO" id="GO:0016491">
    <property type="term" value="F:oxidoreductase activity"/>
    <property type="evidence" value="ECO:0007669"/>
    <property type="project" value="UniProtKB-KW"/>
</dbReference>